<organism evidence="1 2">
    <name type="scientific">Paenimyroides aestuarii</name>
    <dbReference type="NCBI Taxonomy" id="2968490"/>
    <lineage>
        <taxon>Bacteria</taxon>
        <taxon>Pseudomonadati</taxon>
        <taxon>Bacteroidota</taxon>
        <taxon>Flavobacteriia</taxon>
        <taxon>Flavobacteriales</taxon>
        <taxon>Flavobacteriaceae</taxon>
        <taxon>Paenimyroides</taxon>
    </lineage>
</organism>
<reference evidence="1 2" key="1">
    <citation type="submission" date="2022-08" db="EMBL/GenBank/DDBJ databases">
        <title>Myroides zhujiangensis sp. nov., a novel bacterium isolated from sediment in the Pearl River Estuary.</title>
        <authorList>
            <person name="Cui L."/>
        </authorList>
    </citation>
    <scope>NUCLEOTIDE SEQUENCE [LARGE SCALE GENOMIC DNA]</scope>
    <source>
        <strain evidence="1 2">SCSIO 72103</strain>
    </source>
</reference>
<dbReference type="PROSITE" id="PS51257">
    <property type="entry name" value="PROKAR_LIPOPROTEIN"/>
    <property type="match status" value="1"/>
</dbReference>
<evidence type="ECO:0000313" key="1">
    <source>
        <dbReference type="EMBL" id="UUV20604.1"/>
    </source>
</evidence>
<sequence>MVLKNDLVSDFMNLMYPLFFILIGCKLQAQEVNNLPLKEIPAKYITFYYQAKSIFRKSFVVIDYGQIPSNVRTKNQLNSFAILKENNVDMEFNSEIDVLNFLAKNGFKFIESYQPIETEADNELNAYNRKFLLENMN</sequence>
<dbReference type="RefSeq" id="WP_257498507.1">
    <property type="nucleotide sequence ID" value="NZ_CP102382.1"/>
</dbReference>
<accession>A0ABY5NPX0</accession>
<protein>
    <recommendedName>
        <fullName evidence="3">DUF4136 domain-containing protein</fullName>
    </recommendedName>
</protein>
<dbReference type="Proteomes" id="UP001317001">
    <property type="component" value="Chromosome"/>
</dbReference>
<keyword evidence="2" id="KW-1185">Reference proteome</keyword>
<dbReference type="EMBL" id="CP102382">
    <property type="protein sequence ID" value="UUV20604.1"/>
    <property type="molecule type" value="Genomic_DNA"/>
</dbReference>
<proteinExistence type="predicted"/>
<name>A0ABY5NPX0_9FLAO</name>
<evidence type="ECO:0008006" key="3">
    <source>
        <dbReference type="Google" id="ProtNLM"/>
    </source>
</evidence>
<gene>
    <name evidence="1" type="ORF">NPX36_09595</name>
</gene>
<evidence type="ECO:0000313" key="2">
    <source>
        <dbReference type="Proteomes" id="UP001317001"/>
    </source>
</evidence>